<evidence type="ECO:0000256" key="3">
    <source>
        <dbReference type="ARBA" id="ARBA00022801"/>
    </source>
</evidence>
<evidence type="ECO:0000256" key="4">
    <source>
        <dbReference type="RuleBase" id="RU003476"/>
    </source>
</evidence>
<evidence type="ECO:0000256" key="1">
    <source>
        <dbReference type="ARBA" id="ARBA00001946"/>
    </source>
</evidence>
<dbReference type="PROSITE" id="PS00893">
    <property type="entry name" value="NUDIX_BOX"/>
    <property type="match status" value="1"/>
</dbReference>
<protein>
    <submittedName>
        <fullName evidence="6">NUDIX hydrolase</fullName>
        <ecNumber evidence="6">3.6.-.-</ecNumber>
    </submittedName>
</protein>
<dbReference type="PANTHER" id="PTHR43046">
    <property type="entry name" value="GDP-MANNOSE MANNOSYL HYDROLASE"/>
    <property type="match status" value="1"/>
</dbReference>
<comment type="cofactor">
    <cofactor evidence="1">
        <name>Mg(2+)</name>
        <dbReference type="ChEBI" id="CHEBI:18420"/>
    </cofactor>
</comment>
<dbReference type="Proteomes" id="UP001551482">
    <property type="component" value="Unassembled WGS sequence"/>
</dbReference>
<dbReference type="Pfam" id="PF00293">
    <property type="entry name" value="NUDIX"/>
    <property type="match status" value="1"/>
</dbReference>
<dbReference type="InterPro" id="IPR015797">
    <property type="entry name" value="NUDIX_hydrolase-like_dom_sf"/>
</dbReference>
<reference evidence="6 7" key="1">
    <citation type="submission" date="2024-06" db="EMBL/GenBank/DDBJ databases">
        <title>The Natural Products Discovery Center: Release of the First 8490 Sequenced Strains for Exploring Actinobacteria Biosynthetic Diversity.</title>
        <authorList>
            <person name="Kalkreuter E."/>
            <person name="Kautsar S.A."/>
            <person name="Yang D."/>
            <person name="Bader C.D."/>
            <person name="Teijaro C.N."/>
            <person name="Fluegel L."/>
            <person name="Davis C.M."/>
            <person name="Simpson J.R."/>
            <person name="Lauterbach L."/>
            <person name="Steele A.D."/>
            <person name="Gui C."/>
            <person name="Meng S."/>
            <person name="Li G."/>
            <person name="Viehrig K."/>
            <person name="Ye F."/>
            <person name="Su P."/>
            <person name="Kiefer A.F."/>
            <person name="Nichols A."/>
            <person name="Cepeda A.J."/>
            <person name="Yan W."/>
            <person name="Fan B."/>
            <person name="Jiang Y."/>
            <person name="Adhikari A."/>
            <person name="Zheng C.-J."/>
            <person name="Schuster L."/>
            <person name="Cowan T.M."/>
            <person name="Smanski M.J."/>
            <person name="Chevrette M.G."/>
            <person name="De Carvalho L.P.S."/>
            <person name="Shen B."/>
        </authorList>
    </citation>
    <scope>NUCLEOTIDE SEQUENCE [LARGE SCALE GENOMIC DNA]</scope>
    <source>
        <strain evidence="6 7">NPDC048946</strain>
    </source>
</reference>
<gene>
    <name evidence="6" type="ORF">AB0C36_13915</name>
</gene>
<evidence type="ECO:0000313" key="6">
    <source>
        <dbReference type="EMBL" id="MEU8134598.1"/>
    </source>
</evidence>
<dbReference type="PANTHER" id="PTHR43046:SF14">
    <property type="entry name" value="MUTT_NUDIX FAMILY PROTEIN"/>
    <property type="match status" value="1"/>
</dbReference>
<dbReference type="PRINTS" id="PR00502">
    <property type="entry name" value="NUDIXFAMILY"/>
</dbReference>
<keyword evidence="3 4" id="KW-0378">Hydrolase</keyword>
<comment type="caution">
    <text evidence="6">The sequence shown here is derived from an EMBL/GenBank/DDBJ whole genome shotgun (WGS) entry which is preliminary data.</text>
</comment>
<dbReference type="EC" id="3.6.-.-" evidence="6"/>
<name>A0ABV3DFR0_9ACTN</name>
<dbReference type="EMBL" id="JBEZFP010000029">
    <property type="protein sequence ID" value="MEU8134598.1"/>
    <property type="molecule type" value="Genomic_DNA"/>
</dbReference>
<accession>A0ABV3DFR0</accession>
<keyword evidence="7" id="KW-1185">Reference proteome</keyword>
<organism evidence="6 7">
    <name type="scientific">Streptodolium elevatio</name>
    <dbReference type="NCBI Taxonomy" id="3157996"/>
    <lineage>
        <taxon>Bacteria</taxon>
        <taxon>Bacillati</taxon>
        <taxon>Actinomycetota</taxon>
        <taxon>Actinomycetes</taxon>
        <taxon>Kitasatosporales</taxon>
        <taxon>Streptomycetaceae</taxon>
        <taxon>Streptodolium</taxon>
    </lineage>
</organism>
<feature type="domain" description="Nudix hydrolase" evidence="5">
    <location>
        <begin position="7"/>
        <end position="135"/>
    </location>
</feature>
<evidence type="ECO:0000259" key="5">
    <source>
        <dbReference type="PROSITE" id="PS51462"/>
    </source>
</evidence>
<dbReference type="Gene3D" id="3.90.79.10">
    <property type="entry name" value="Nucleoside Triphosphate Pyrophosphohydrolase"/>
    <property type="match status" value="1"/>
</dbReference>
<proteinExistence type="inferred from homology"/>
<evidence type="ECO:0000256" key="2">
    <source>
        <dbReference type="ARBA" id="ARBA00005582"/>
    </source>
</evidence>
<dbReference type="SUPFAM" id="SSF55811">
    <property type="entry name" value="Nudix"/>
    <property type="match status" value="1"/>
</dbReference>
<evidence type="ECO:0000313" key="7">
    <source>
        <dbReference type="Proteomes" id="UP001551482"/>
    </source>
</evidence>
<dbReference type="InterPro" id="IPR000086">
    <property type="entry name" value="NUDIX_hydrolase_dom"/>
</dbReference>
<sequence>MTQTSVDARPGISAAIIVKDDHVLLIRRKVKEGTLSWQFPAGQVEPGETPEETAVRETHEEVGLTVTAAKLLGERVHPATGRTMYYVACDYGSGDAYVADDDEIAEVAWVSNAGVKQYIPLGVFEPVQTYLDSVL</sequence>
<dbReference type="CDD" id="cd02883">
    <property type="entry name" value="NUDIX_Hydrolase"/>
    <property type="match status" value="1"/>
</dbReference>
<comment type="similarity">
    <text evidence="2 4">Belongs to the Nudix hydrolase family.</text>
</comment>
<dbReference type="InterPro" id="IPR020084">
    <property type="entry name" value="NUDIX_hydrolase_CS"/>
</dbReference>
<dbReference type="GO" id="GO:0016787">
    <property type="term" value="F:hydrolase activity"/>
    <property type="evidence" value="ECO:0007669"/>
    <property type="project" value="UniProtKB-KW"/>
</dbReference>
<dbReference type="PROSITE" id="PS51462">
    <property type="entry name" value="NUDIX"/>
    <property type="match status" value="1"/>
</dbReference>
<dbReference type="InterPro" id="IPR020476">
    <property type="entry name" value="Nudix_hydrolase"/>
</dbReference>
<dbReference type="RefSeq" id="WP_358353388.1">
    <property type="nucleotide sequence ID" value="NZ_JBEZFP010000029.1"/>
</dbReference>